<evidence type="ECO:0000313" key="3">
    <source>
        <dbReference type="Proteomes" id="UP001424741"/>
    </source>
</evidence>
<keyword evidence="3" id="KW-1185">Reference proteome</keyword>
<keyword evidence="2" id="KW-0418">Kinase</keyword>
<evidence type="ECO:0000313" key="2">
    <source>
        <dbReference type="EMBL" id="GAA5497377.1"/>
    </source>
</evidence>
<dbReference type="Gene3D" id="2.60.200.40">
    <property type="match status" value="1"/>
</dbReference>
<reference evidence="2 3" key="1">
    <citation type="submission" date="2024-02" db="EMBL/GenBank/DDBJ databases">
        <title>Rubritalea halochordaticola NBRC 107102.</title>
        <authorList>
            <person name="Ichikawa N."/>
            <person name="Katano-Makiyama Y."/>
            <person name="Hidaka K."/>
        </authorList>
    </citation>
    <scope>NUCLEOTIDE SEQUENCE [LARGE SCALE GENOMIC DNA]</scope>
    <source>
        <strain evidence="2 3">NBRC 107102</strain>
    </source>
</reference>
<dbReference type="GO" id="GO:0016301">
    <property type="term" value="F:kinase activity"/>
    <property type="evidence" value="ECO:0007669"/>
    <property type="project" value="UniProtKB-KW"/>
</dbReference>
<dbReference type="Pfam" id="PF00781">
    <property type="entry name" value="DAGK_cat"/>
    <property type="match status" value="1"/>
</dbReference>
<dbReference type="PROSITE" id="PS50146">
    <property type="entry name" value="DAGK"/>
    <property type="match status" value="1"/>
</dbReference>
<name>A0ABP9V9S4_9BACT</name>
<keyword evidence="2" id="KW-0808">Transferase</keyword>
<feature type="domain" description="DAGKc" evidence="1">
    <location>
        <begin position="1"/>
        <end position="131"/>
    </location>
</feature>
<protein>
    <submittedName>
        <fullName evidence="2">Lipid kinase YegS</fullName>
    </submittedName>
</protein>
<accession>A0ABP9V9S4</accession>
<dbReference type="InterPro" id="IPR001206">
    <property type="entry name" value="Diacylglycerol_kinase_cat_dom"/>
</dbReference>
<dbReference type="RefSeq" id="WP_346189896.1">
    <property type="nucleotide sequence ID" value="NZ_BAABRL010000014.1"/>
</dbReference>
<dbReference type="Gene3D" id="3.40.50.10330">
    <property type="entry name" value="Probable inorganic polyphosphate/atp-NAD kinase, domain 1"/>
    <property type="match status" value="1"/>
</dbReference>
<comment type="caution">
    <text evidence="2">The sequence shown here is derived from an EMBL/GenBank/DDBJ whole genome shotgun (WGS) entry which is preliminary data.</text>
</comment>
<dbReference type="InterPro" id="IPR017438">
    <property type="entry name" value="ATP-NAD_kinase_N"/>
</dbReference>
<proteinExistence type="predicted"/>
<dbReference type="SUPFAM" id="SSF111331">
    <property type="entry name" value="NAD kinase/diacylglycerol kinase-like"/>
    <property type="match status" value="1"/>
</dbReference>
<sequence>MRAVTVLINQQSGTARSLNLADFCDTIRDILGSYRIKPFIQLVDGAQVEEVIAQAIADKPESIIVGGGDGTIATAAGLLENTNISLGILPMGTFNLAARDHEIPLDLEEALHVLAKASPVATSLLRVSGQPCLCTCIIGFYPRMTRILDEYHGTQWWRKTWNIFKVSVVRFTKSPLYAFTYETDTSSLEFRSRMLAIVPGAYRDSAGIIPERTSTTPLSLTLYIFKHLTRIAMLRGIFAFLAGKLANDDDMQVLSATKATLDFGRKKEIKTLIDGEVLQLPNPIILSLKPESLRILHPQP</sequence>
<dbReference type="InterPro" id="IPR016064">
    <property type="entry name" value="NAD/diacylglycerol_kinase_sf"/>
</dbReference>
<dbReference type="Proteomes" id="UP001424741">
    <property type="component" value="Unassembled WGS sequence"/>
</dbReference>
<gene>
    <name evidence="2" type="primary">yegS</name>
    <name evidence="2" type="ORF">Rhal01_03571</name>
</gene>
<dbReference type="EMBL" id="BAABRL010000014">
    <property type="protein sequence ID" value="GAA5497377.1"/>
    <property type="molecule type" value="Genomic_DNA"/>
</dbReference>
<evidence type="ECO:0000259" key="1">
    <source>
        <dbReference type="PROSITE" id="PS50146"/>
    </source>
</evidence>
<organism evidence="2 3">
    <name type="scientific">Rubritalea halochordaticola</name>
    <dbReference type="NCBI Taxonomy" id="714537"/>
    <lineage>
        <taxon>Bacteria</taxon>
        <taxon>Pseudomonadati</taxon>
        <taxon>Verrucomicrobiota</taxon>
        <taxon>Verrucomicrobiia</taxon>
        <taxon>Verrucomicrobiales</taxon>
        <taxon>Rubritaleaceae</taxon>
        <taxon>Rubritalea</taxon>
    </lineage>
</organism>